<dbReference type="Proteomes" id="UP000238274">
    <property type="component" value="Unassembled WGS sequence"/>
</dbReference>
<name>A0A2S4V6T5_9BASI</name>
<sequence length="60" mass="6992">MSGNMIPIAGKIRKELYRKLSLWTWPSHETSSDSYDTRPGDELWTIQENGDFCYSELSHI</sequence>
<evidence type="ECO:0000313" key="2">
    <source>
        <dbReference type="Proteomes" id="UP000238274"/>
    </source>
</evidence>
<reference evidence="2" key="2">
    <citation type="journal article" date="2018" name="BMC Genomics">
        <title>Genomic insights into host adaptation between the wheat stripe rust pathogen (Puccinia striiformis f. sp. tritici) and the barley stripe rust pathogen (Puccinia striiformis f. sp. hordei).</title>
        <authorList>
            <person name="Xia C."/>
            <person name="Wang M."/>
            <person name="Yin C."/>
            <person name="Cornejo O.E."/>
            <person name="Hulbert S.H."/>
            <person name="Chen X."/>
        </authorList>
    </citation>
    <scope>NUCLEOTIDE SEQUENCE [LARGE SCALE GENOMIC DNA]</scope>
    <source>
        <strain evidence="2">93TX-2</strain>
    </source>
</reference>
<gene>
    <name evidence="1" type="ORF">PSHT_10917</name>
</gene>
<proteinExistence type="predicted"/>
<dbReference type="VEuPathDB" id="FungiDB:PSHT_10917"/>
<dbReference type="EMBL" id="PKSM01000174">
    <property type="protein sequence ID" value="POW05175.1"/>
    <property type="molecule type" value="Genomic_DNA"/>
</dbReference>
<keyword evidence="2" id="KW-1185">Reference proteome</keyword>
<evidence type="ECO:0000313" key="1">
    <source>
        <dbReference type="EMBL" id="POW05175.1"/>
    </source>
</evidence>
<reference evidence="2" key="3">
    <citation type="journal article" date="2018" name="Mol. Plant Microbe Interact.">
        <title>Genome sequence resources for the wheat stripe rust pathogen (Puccinia striiformis f. sp. tritici) and the barley stripe rust pathogen (Puccinia striiformis f. sp. hordei).</title>
        <authorList>
            <person name="Xia C."/>
            <person name="Wang M."/>
            <person name="Yin C."/>
            <person name="Cornejo O.E."/>
            <person name="Hulbert S.H."/>
            <person name="Chen X."/>
        </authorList>
    </citation>
    <scope>NUCLEOTIDE SEQUENCE [LARGE SCALE GENOMIC DNA]</scope>
    <source>
        <strain evidence="2">93TX-2</strain>
    </source>
</reference>
<reference evidence="1 2" key="1">
    <citation type="submission" date="2017-12" db="EMBL/GenBank/DDBJ databases">
        <title>Gene loss provides genomic basis for host adaptation in cereal stripe rust fungi.</title>
        <authorList>
            <person name="Xia C."/>
        </authorList>
    </citation>
    <scope>NUCLEOTIDE SEQUENCE [LARGE SCALE GENOMIC DNA]</scope>
    <source>
        <strain evidence="1 2">93TX-2</strain>
    </source>
</reference>
<dbReference type="AlphaFoldDB" id="A0A2S4V6T5"/>
<comment type="caution">
    <text evidence="1">The sequence shown here is derived from an EMBL/GenBank/DDBJ whole genome shotgun (WGS) entry which is preliminary data.</text>
</comment>
<accession>A0A2S4V6T5</accession>
<organism evidence="1 2">
    <name type="scientific">Puccinia striiformis</name>
    <dbReference type="NCBI Taxonomy" id="27350"/>
    <lineage>
        <taxon>Eukaryota</taxon>
        <taxon>Fungi</taxon>
        <taxon>Dikarya</taxon>
        <taxon>Basidiomycota</taxon>
        <taxon>Pucciniomycotina</taxon>
        <taxon>Pucciniomycetes</taxon>
        <taxon>Pucciniales</taxon>
        <taxon>Pucciniaceae</taxon>
        <taxon>Puccinia</taxon>
    </lineage>
</organism>
<protein>
    <submittedName>
        <fullName evidence="1">Uncharacterized protein</fullName>
    </submittedName>
</protein>